<dbReference type="Proteomes" id="UP000215914">
    <property type="component" value="Unassembled WGS sequence"/>
</dbReference>
<evidence type="ECO:0000256" key="7">
    <source>
        <dbReference type="ARBA" id="ARBA00022801"/>
    </source>
</evidence>
<dbReference type="AlphaFoldDB" id="A0A9K3JLW3"/>
<keyword evidence="5" id="KW-0255">Endonuclease</keyword>
<name>A0A9K3JLW3_HELAN</name>
<keyword evidence="8" id="KW-0067">ATP-binding</keyword>
<evidence type="ECO:0000256" key="3">
    <source>
        <dbReference type="ARBA" id="ARBA00022722"/>
    </source>
</evidence>
<accession>A0A9K3JLW3</accession>
<dbReference type="GO" id="GO:0005634">
    <property type="term" value="C:nucleus"/>
    <property type="evidence" value="ECO:0000318"/>
    <property type="project" value="GO_Central"/>
</dbReference>
<keyword evidence="11" id="KW-0943">RNA-mediated gene silencing</keyword>
<keyword evidence="17" id="KW-0808">Transferase</keyword>
<sequence>MKSVSEHHHINFVSIFIPLYDQHVFSGVLSDHIFRRSSTSPSSAVHLSPTIRVRNCKKMEMADSCWDYGFVEVDTGLVNTQPKSVVIIDDEDCEGSSGTTSAVDQSTPCSTSSERGPPICRQFWQAGNYDDNLAPASKTHVGSSYLHIHPKFLHSNATSHKWAFGAIAELLDNAVDEIRNGATYVMIDKISTPRNGSPALLIQDDGSGMDPEAMRKCMSFGFSDKSESAIGKYGNGFKTSSMRLGADALVFTRTLVDGTLTQSIGLLSYTFLTRSGYDRIVVPTVHYKFNFITGAFESLQTKSDRRSDVNLSVLLHWSPYTAEAELLKQFDDIGEHGTKIIIYNLWLNDDGNMELDFESDIEDIRLALVEKTRAKDGSKQAITDNHLANRLQYSLRAYLSILYVKLPATFSIVLRGNYVLYHNTARDLMHPEFILYKPHKGGGSKEGSVITTIGFLKEAPHVKVHGFNIYHKSRLILPYLPVVCASNGKGQGVVGVLEANFMQPTHSKQDFEKTNLFQKLVTRLKDMAIEYWDTHCELLGYTVPKKVRPSVASGSCPKQQGSNLKRKTPDPPEGSPSITTSAADMDPKKANLMQENKKLKQQCSDLEMSEKELSLKATNLQTVLEEAEKEYASLLTELQRLESVKVWERGVKV</sequence>
<reference evidence="17" key="2">
    <citation type="submission" date="2020-06" db="EMBL/GenBank/DDBJ databases">
        <title>Helianthus annuus Genome sequencing and assembly Release 2.</title>
        <authorList>
            <person name="Gouzy J."/>
            <person name="Langlade N."/>
            <person name="Munos S."/>
        </authorList>
    </citation>
    <scope>NUCLEOTIDE SEQUENCE</scope>
    <source>
        <tissue evidence="17">Leaves</tissue>
    </source>
</reference>
<comment type="caution">
    <text evidence="17">The sequence shown here is derived from an EMBL/GenBank/DDBJ whole genome shotgun (WGS) entry which is preliminary data.</text>
</comment>
<feature type="coiled-coil region" evidence="14">
    <location>
        <begin position="589"/>
        <end position="644"/>
    </location>
</feature>
<dbReference type="GO" id="GO:0016301">
    <property type="term" value="F:kinase activity"/>
    <property type="evidence" value="ECO:0007669"/>
    <property type="project" value="UniProtKB-KW"/>
</dbReference>
<proteinExistence type="inferred from homology"/>
<dbReference type="InterPro" id="IPR045261">
    <property type="entry name" value="MORC_ATPase"/>
</dbReference>
<keyword evidence="9" id="KW-0156">Chromatin regulator</keyword>
<keyword evidence="18" id="KW-1185">Reference proteome</keyword>
<dbReference type="Pfam" id="PF17942">
    <property type="entry name" value="Morc6_S5"/>
    <property type="match status" value="1"/>
</dbReference>
<evidence type="ECO:0000256" key="12">
    <source>
        <dbReference type="ARBA" id="ARBA00023204"/>
    </source>
</evidence>
<dbReference type="GO" id="GO:0006325">
    <property type="term" value="P:chromatin organization"/>
    <property type="evidence" value="ECO:0007669"/>
    <property type="project" value="UniProtKB-KW"/>
</dbReference>
<dbReference type="GO" id="GO:0006281">
    <property type="term" value="P:DNA repair"/>
    <property type="evidence" value="ECO:0007669"/>
    <property type="project" value="UniProtKB-KW"/>
</dbReference>
<evidence type="ECO:0000256" key="2">
    <source>
        <dbReference type="ARBA" id="ARBA00007845"/>
    </source>
</evidence>
<evidence type="ECO:0000256" key="8">
    <source>
        <dbReference type="ARBA" id="ARBA00022840"/>
    </source>
</evidence>
<protein>
    <submittedName>
        <fullName evidence="17">Histidine kinase/HSP90-like ATPase</fullName>
    </submittedName>
</protein>
<dbReference type="Pfam" id="PF13589">
    <property type="entry name" value="HATPase_c_3"/>
    <property type="match status" value="1"/>
</dbReference>
<dbReference type="InterPro" id="IPR036890">
    <property type="entry name" value="HATPase_C_sf"/>
</dbReference>
<evidence type="ECO:0000256" key="10">
    <source>
        <dbReference type="ARBA" id="ARBA00023054"/>
    </source>
</evidence>
<evidence type="ECO:0000256" key="15">
    <source>
        <dbReference type="SAM" id="MobiDB-lite"/>
    </source>
</evidence>
<feature type="domain" description="Morc S5" evidence="16">
    <location>
        <begin position="393"/>
        <end position="532"/>
    </location>
</feature>
<comment type="similarity">
    <text evidence="2">Belongs to the MORC ATPase protein family.</text>
</comment>
<keyword evidence="6" id="KW-0227">DNA damage</keyword>
<keyword evidence="13" id="KW-0539">Nucleus</keyword>
<gene>
    <name evidence="17" type="ORF">HanXRQr2_Chr02g0051511</name>
</gene>
<comment type="subcellular location">
    <subcellularLocation>
        <location evidence="1">Nucleus</location>
    </subcellularLocation>
</comment>
<dbReference type="EMBL" id="MNCJ02000317">
    <property type="protein sequence ID" value="KAF5817307.1"/>
    <property type="molecule type" value="Genomic_DNA"/>
</dbReference>
<dbReference type="PANTHER" id="PTHR23336:SF44">
    <property type="entry name" value="PROTEIN MICRORCHIDIA 6"/>
    <property type="match status" value="1"/>
</dbReference>
<evidence type="ECO:0000256" key="14">
    <source>
        <dbReference type="SAM" id="Coils"/>
    </source>
</evidence>
<dbReference type="Gene3D" id="3.30.565.10">
    <property type="entry name" value="Histidine kinase-like ATPase, C-terminal domain"/>
    <property type="match status" value="1"/>
</dbReference>
<evidence type="ECO:0000256" key="13">
    <source>
        <dbReference type="ARBA" id="ARBA00023242"/>
    </source>
</evidence>
<dbReference type="GO" id="GO:0004519">
    <property type="term" value="F:endonuclease activity"/>
    <property type="evidence" value="ECO:0007669"/>
    <property type="project" value="UniProtKB-KW"/>
</dbReference>
<dbReference type="Gramene" id="mRNA:HanXRQr2_Chr02g0051511">
    <property type="protein sequence ID" value="mRNA:HanXRQr2_Chr02g0051511"/>
    <property type="gene ID" value="HanXRQr2_Chr02g0051511"/>
</dbReference>
<evidence type="ECO:0000256" key="5">
    <source>
        <dbReference type="ARBA" id="ARBA00022759"/>
    </source>
</evidence>
<keyword evidence="3" id="KW-0540">Nuclease</keyword>
<reference evidence="17" key="1">
    <citation type="journal article" date="2017" name="Nature">
        <title>The sunflower genome provides insights into oil metabolism, flowering and Asterid evolution.</title>
        <authorList>
            <person name="Badouin H."/>
            <person name="Gouzy J."/>
            <person name="Grassa C.J."/>
            <person name="Murat F."/>
            <person name="Staton S.E."/>
            <person name="Cottret L."/>
            <person name="Lelandais-Briere C."/>
            <person name="Owens G.L."/>
            <person name="Carrere S."/>
            <person name="Mayjonade B."/>
            <person name="Legrand L."/>
            <person name="Gill N."/>
            <person name="Kane N.C."/>
            <person name="Bowers J.E."/>
            <person name="Hubner S."/>
            <person name="Bellec A."/>
            <person name="Berard A."/>
            <person name="Berges H."/>
            <person name="Blanchet N."/>
            <person name="Boniface M.C."/>
            <person name="Brunel D."/>
            <person name="Catrice O."/>
            <person name="Chaidir N."/>
            <person name="Claudel C."/>
            <person name="Donnadieu C."/>
            <person name="Faraut T."/>
            <person name="Fievet G."/>
            <person name="Helmstetter N."/>
            <person name="King M."/>
            <person name="Knapp S.J."/>
            <person name="Lai Z."/>
            <person name="Le Paslier M.C."/>
            <person name="Lippi Y."/>
            <person name="Lorenzon L."/>
            <person name="Mandel J.R."/>
            <person name="Marage G."/>
            <person name="Marchand G."/>
            <person name="Marquand E."/>
            <person name="Bret-Mestries E."/>
            <person name="Morien E."/>
            <person name="Nambeesan S."/>
            <person name="Nguyen T."/>
            <person name="Pegot-Espagnet P."/>
            <person name="Pouilly N."/>
            <person name="Raftis F."/>
            <person name="Sallet E."/>
            <person name="Schiex T."/>
            <person name="Thomas J."/>
            <person name="Vandecasteele C."/>
            <person name="Vares D."/>
            <person name="Vear F."/>
            <person name="Vautrin S."/>
            <person name="Crespi M."/>
            <person name="Mangin B."/>
            <person name="Burke J.M."/>
            <person name="Salse J."/>
            <person name="Munos S."/>
            <person name="Vincourt P."/>
            <person name="Rieseberg L.H."/>
            <person name="Langlade N.B."/>
        </authorList>
    </citation>
    <scope>NUCLEOTIDE SEQUENCE</scope>
    <source>
        <tissue evidence="17">Leaves</tissue>
    </source>
</reference>
<organism evidence="17 18">
    <name type="scientific">Helianthus annuus</name>
    <name type="common">Common sunflower</name>
    <dbReference type="NCBI Taxonomy" id="4232"/>
    <lineage>
        <taxon>Eukaryota</taxon>
        <taxon>Viridiplantae</taxon>
        <taxon>Streptophyta</taxon>
        <taxon>Embryophyta</taxon>
        <taxon>Tracheophyta</taxon>
        <taxon>Spermatophyta</taxon>
        <taxon>Magnoliopsida</taxon>
        <taxon>eudicotyledons</taxon>
        <taxon>Gunneridae</taxon>
        <taxon>Pentapetalae</taxon>
        <taxon>asterids</taxon>
        <taxon>campanulids</taxon>
        <taxon>Asterales</taxon>
        <taxon>Asteraceae</taxon>
        <taxon>Asteroideae</taxon>
        <taxon>Heliantheae alliance</taxon>
        <taxon>Heliantheae</taxon>
        <taxon>Helianthus</taxon>
    </lineage>
</organism>
<evidence type="ECO:0000256" key="1">
    <source>
        <dbReference type="ARBA" id="ARBA00004123"/>
    </source>
</evidence>
<dbReference type="InterPro" id="IPR041006">
    <property type="entry name" value="Morc_S5"/>
</dbReference>
<dbReference type="FunFam" id="3.30.565.10:FF:000075">
    <property type="entry name" value="MORC family CW-type zinc finger protein 4"/>
    <property type="match status" value="1"/>
</dbReference>
<keyword evidence="4" id="KW-0547">Nucleotide-binding</keyword>
<dbReference type="GO" id="GO:0031349">
    <property type="term" value="P:positive regulation of defense response"/>
    <property type="evidence" value="ECO:0007669"/>
    <property type="project" value="UniProtKB-ARBA"/>
</dbReference>
<keyword evidence="17" id="KW-0418">Kinase</keyword>
<evidence type="ECO:0000256" key="6">
    <source>
        <dbReference type="ARBA" id="ARBA00022763"/>
    </source>
</evidence>
<evidence type="ECO:0000259" key="16">
    <source>
        <dbReference type="Pfam" id="PF17942"/>
    </source>
</evidence>
<evidence type="ECO:0000256" key="4">
    <source>
        <dbReference type="ARBA" id="ARBA00022741"/>
    </source>
</evidence>
<dbReference type="GO" id="GO:0016887">
    <property type="term" value="F:ATP hydrolysis activity"/>
    <property type="evidence" value="ECO:0007669"/>
    <property type="project" value="InterPro"/>
</dbReference>
<dbReference type="PANTHER" id="PTHR23336">
    <property type="entry name" value="ZINC FINGER CW-TYPE COILED-COIL DOMAIN PROTEIN 3"/>
    <property type="match status" value="1"/>
</dbReference>
<feature type="compositionally biased region" description="Polar residues" evidence="15">
    <location>
        <begin position="552"/>
        <end position="563"/>
    </location>
</feature>
<keyword evidence="10 14" id="KW-0175">Coiled coil</keyword>
<dbReference type="GO" id="GO:0031047">
    <property type="term" value="P:regulatory ncRNA-mediated gene silencing"/>
    <property type="evidence" value="ECO:0007669"/>
    <property type="project" value="UniProtKB-KW"/>
</dbReference>
<evidence type="ECO:0000313" key="18">
    <source>
        <dbReference type="Proteomes" id="UP000215914"/>
    </source>
</evidence>
<evidence type="ECO:0000256" key="9">
    <source>
        <dbReference type="ARBA" id="ARBA00022853"/>
    </source>
</evidence>
<keyword evidence="7" id="KW-0378">Hydrolase</keyword>
<dbReference type="GO" id="GO:0005524">
    <property type="term" value="F:ATP binding"/>
    <property type="evidence" value="ECO:0007669"/>
    <property type="project" value="UniProtKB-KW"/>
</dbReference>
<keyword evidence="12" id="KW-0234">DNA repair</keyword>
<feature type="region of interest" description="Disordered" evidence="15">
    <location>
        <begin position="550"/>
        <end position="587"/>
    </location>
</feature>
<dbReference type="SUPFAM" id="SSF55874">
    <property type="entry name" value="ATPase domain of HSP90 chaperone/DNA topoisomerase II/histidine kinase"/>
    <property type="match status" value="1"/>
</dbReference>
<evidence type="ECO:0000256" key="11">
    <source>
        <dbReference type="ARBA" id="ARBA00023158"/>
    </source>
</evidence>
<evidence type="ECO:0000313" key="17">
    <source>
        <dbReference type="EMBL" id="KAF5817307.1"/>
    </source>
</evidence>